<evidence type="ECO:0000256" key="4">
    <source>
        <dbReference type="ARBA" id="ARBA00023004"/>
    </source>
</evidence>
<evidence type="ECO:0000313" key="9">
    <source>
        <dbReference type="Proteomes" id="UP000065521"/>
    </source>
</evidence>
<evidence type="ECO:0000256" key="3">
    <source>
        <dbReference type="ARBA" id="ARBA00022723"/>
    </source>
</evidence>
<comment type="cofactor">
    <cofactor evidence="6">
        <name>[2Fe-2S] cluster</name>
        <dbReference type="ChEBI" id="CHEBI:190135"/>
    </cofactor>
</comment>
<feature type="binding site" evidence="7">
    <location>
        <position position="78"/>
    </location>
    <ligand>
        <name>[2Fe-2S] cluster</name>
        <dbReference type="ChEBI" id="CHEBI:190135"/>
    </ligand>
</feature>
<dbReference type="Gene3D" id="3.40.30.10">
    <property type="entry name" value="Glutaredoxin"/>
    <property type="match status" value="1"/>
</dbReference>
<dbReference type="InterPro" id="IPR036249">
    <property type="entry name" value="Thioredoxin-like_sf"/>
</dbReference>
<keyword evidence="4 7" id="KW-0408">Iron</keyword>
<keyword evidence="2 7" id="KW-0001">2Fe-2S</keyword>
<comment type="cofactor">
    <cofactor evidence="7">
        <name>[2Fe-2S] cluster</name>
        <dbReference type="ChEBI" id="CHEBI:190135"/>
    </cofactor>
    <text evidence="7">Binds 1 [2Fe-2S] cluster.</text>
</comment>
<dbReference type="PANTHER" id="PTHR43342">
    <property type="entry name" value="NADH-QUINONE OXIDOREDUCTASE, E SUBUNIT"/>
    <property type="match status" value="1"/>
</dbReference>
<evidence type="ECO:0000256" key="5">
    <source>
        <dbReference type="ARBA" id="ARBA00023014"/>
    </source>
</evidence>
<proteinExistence type="inferred from homology"/>
<gene>
    <name evidence="8" type="ORF">WI38_05900</name>
</gene>
<dbReference type="Pfam" id="PF01257">
    <property type="entry name" value="2Fe-2S_thioredx"/>
    <property type="match status" value="1"/>
</dbReference>
<accession>A0A117XUL8</accession>
<evidence type="ECO:0000313" key="8">
    <source>
        <dbReference type="EMBL" id="KUZ94698.1"/>
    </source>
</evidence>
<feature type="binding site" evidence="7">
    <location>
        <position position="132"/>
    </location>
    <ligand>
        <name>[2Fe-2S] cluster</name>
        <dbReference type="ChEBI" id="CHEBI:190135"/>
    </ligand>
</feature>
<dbReference type="AlphaFoldDB" id="A0A117XUL8"/>
<dbReference type="GO" id="GO:0016491">
    <property type="term" value="F:oxidoreductase activity"/>
    <property type="evidence" value="ECO:0007669"/>
    <property type="project" value="InterPro"/>
</dbReference>
<dbReference type="PIRSF" id="PIRSF000216">
    <property type="entry name" value="NADH_DH_24kDa"/>
    <property type="match status" value="1"/>
</dbReference>
<dbReference type="InterPro" id="IPR028431">
    <property type="entry name" value="NADP_DH_HndA-like"/>
</dbReference>
<comment type="similarity">
    <text evidence="1">Belongs to the complex I 24 kDa subunit family.</text>
</comment>
<dbReference type="InterPro" id="IPR002023">
    <property type="entry name" value="NuoE-like"/>
</dbReference>
<organism evidence="8 9">
    <name type="scientific">Burkholderia ubonensis</name>
    <dbReference type="NCBI Taxonomy" id="101571"/>
    <lineage>
        <taxon>Bacteria</taxon>
        <taxon>Pseudomonadati</taxon>
        <taxon>Pseudomonadota</taxon>
        <taxon>Betaproteobacteria</taxon>
        <taxon>Burkholderiales</taxon>
        <taxon>Burkholderiaceae</taxon>
        <taxon>Burkholderia</taxon>
        <taxon>Burkholderia cepacia complex</taxon>
    </lineage>
</organism>
<dbReference type="Proteomes" id="UP000065521">
    <property type="component" value="Unassembled WGS sequence"/>
</dbReference>
<dbReference type="InterPro" id="IPR041921">
    <property type="entry name" value="NuoE_N"/>
</dbReference>
<dbReference type="CDD" id="cd03081">
    <property type="entry name" value="TRX_Fd_NuoE_FDH_gamma"/>
    <property type="match status" value="1"/>
</dbReference>
<dbReference type="PANTHER" id="PTHR43342:SF1">
    <property type="entry name" value="BIFURCATING [FEFE] HYDROGENASE GAMMA SUBUNIT"/>
    <property type="match status" value="1"/>
</dbReference>
<dbReference type="Gene3D" id="1.10.10.1590">
    <property type="entry name" value="NADH-quinone oxidoreductase subunit E"/>
    <property type="match status" value="1"/>
</dbReference>
<evidence type="ECO:0000256" key="1">
    <source>
        <dbReference type="ARBA" id="ARBA00010643"/>
    </source>
</evidence>
<reference evidence="8 9" key="1">
    <citation type="submission" date="2015-11" db="EMBL/GenBank/DDBJ databases">
        <title>Expanding the genomic diversity of Burkholderia species for the development of highly accurate diagnostics.</title>
        <authorList>
            <person name="Sahl J."/>
            <person name="Keim P."/>
            <person name="Wagner D."/>
        </authorList>
    </citation>
    <scope>NUCLEOTIDE SEQUENCE [LARGE SCALE GENOMIC DNA]</scope>
    <source>
        <strain evidence="8 9">RF32-BP4</strain>
    </source>
</reference>
<protein>
    <submittedName>
        <fullName evidence="8">Formate dehydrogenase</fullName>
    </submittedName>
</protein>
<feature type="binding site" evidence="7">
    <location>
        <position position="83"/>
    </location>
    <ligand>
        <name>[2Fe-2S] cluster</name>
        <dbReference type="ChEBI" id="CHEBI:190135"/>
    </ligand>
</feature>
<keyword evidence="3 7" id="KW-0479">Metal-binding</keyword>
<dbReference type="EMBL" id="LOTN01000012">
    <property type="protein sequence ID" value="KUZ94698.1"/>
    <property type="molecule type" value="Genomic_DNA"/>
</dbReference>
<dbReference type="SUPFAM" id="SSF52833">
    <property type="entry name" value="Thioredoxin-like"/>
    <property type="match status" value="1"/>
</dbReference>
<evidence type="ECO:0000256" key="6">
    <source>
        <dbReference type="ARBA" id="ARBA00034078"/>
    </source>
</evidence>
<keyword evidence="5 7" id="KW-0411">Iron-sulfur</keyword>
<comment type="caution">
    <text evidence="8">The sequence shown here is derived from an EMBL/GenBank/DDBJ whole genome shotgun (WGS) entry which is preliminary data.</text>
</comment>
<dbReference type="GO" id="GO:0051537">
    <property type="term" value="F:2 iron, 2 sulfur cluster binding"/>
    <property type="evidence" value="ECO:0007669"/>
    <property type="project" value="UniProtKB-KW"/>
</dbReference>
<sequence length="168" mass="17335">MSPISEAPDALVARHAHGGRSLVAVLHAIQDEAGYVPPGCVAPLAKALNLSRAEVHGVLTYYHHFRTEPPARVTIQMCRAEACRSMGCEALAAHAQARTGCTFDASQTGAVAPGAVAPGAVALESVYCLGLCAQSPSMTVNGVLHAKVTPEKFDALLADAVAHAQETA</sequence>
<name>A0A117XUL8_9BURK</name>
<evidence type="ECO:0000256" key="7">
    <source>
        <dbReference type="PIRSR" id="PIRSR000216-1"/>
    </source>
</evidence>
<dbReference type="RefSeq" id="WP_059631463.1">
    <property type="nucleotide sequence ID" value="NZ_LOTK01000073.1"/>
</dbReference>
<evidence type="ECO:0000256" key="2">
    <source>
        <dbReference type="ARBA" id="ARBA00022714"/>
    </source>
</evidence>
<dbReference type="GO" id="GO:0046872">
    <property type="term" value="F:metal ion binding"/>
    <property type="evidence" value="ECO:0007669"/>
    <property type="project" value="UniProtKB-KW"/>
</dbReference>
<feature type="binding site" evidence="7">
    <location>
        <position position="128"/>
    </location>
    <ligand>
        <name>[2Fe-2S] cluster</name>
        <dbReference type="ChEBI" id="CHEBI:190135"/>
    </ligand>
</feature>